<comment type="similarity">
    <text evidence="1">Belongs to the Flattop family.</text>
</comment>
<evidence type="ECO:0000313" key="7">
    <source>
        <dbReference type="Proteomes" id="UP000007648"/>
    </source>
</evidence>
<reference evidence="6" key="2">
    <citation type="submission" date="2025-08" db="UniProtKB">
        <authorList>
            <consortium name="Ensembl"/>
        </authorList>
    </citation>
    <scope>IDENTIFICATION</scope>
</reference>
<gene>
    <name evidence="6" type="primary">CFAP126</name>
</gene>
<dbReference type="STRING" id="9305.ENSSHAP00000020009"/>
<dbReference type="CDD" id="cd23705">
    <property type="entry name" value="Flattop"/>
    <property type="match status" value="1"/>
</dbReference>
<reference evidence="6 7" key="1">
    <citation type="journal article" date="2011" name="Proc. Natl. Acad. Sci. U.S.A.">
        <title>Genetic diversity and population structure of the endangered marsupial Sarcophilus harrisii (Tasmanian devil).</title>
        <authorList>
            <person name="Miller W."/>
            <person name="Hayes V.M."/>
            <person name="Ratan A."/>
            <person name="Petersen D.C."/>
            <person name="Wittekindt N.E."/>
            <person name="Miller J."/>
            <person name="Walenz B."/>
            <person name="Knight J."/>
            <person name="Qi J."/>
            <person name="Zhao F."/>
            <person name="Wang Q."/>
            <person name="Bedoya-Reina O.C."/>
            <person name="Katiyar N."/>
            <person name="Tomsho L.P."/>
            <person name="Kasson L.M."/>
            <person name="Hardie R.A."/>
            <person name="Woodbridge P."/>
            <person name="Tindall E.A."/>
            <person name="Bertelsen M.F."/>
            <person name="Dixon D."/>
            <person name="Pyecroft S."/>
            <person name="Helgen K.M."/>
            <person name="Lesk A.M."/>
            <person name="Pringle T.H."/>
            <person name="Patterson N."/>
            <person name="Zhang Y."/>
            <person name="Kreiss A."/>
            <person name="Woods G.M."/>
            <person name="Jones M.E."/>
            <person name="Schuster S.C."/>
        </authorList>
    </citation>
    <scope>NUCLEOTIDE SEQUENCE [LARGE SCALE GENOMIC DNA]</scope>
</reference>
<keyword evidence="7" id="KW-1185">Reference proteome</keyword>
<proteinExistence type="inferred from homology"/>
<dbReference type="GO" id="GO:0036064">
    <property type="term" value="C:ciliary basal body"/>
    <property type="evidence" value="ECO:0007669"/>
    <property type="project" value="TreeGrafter"/>
</dbReference>
<organism evidence="6 7">
    <name type="scientific">Sarcophilus harrisii</name>
    <name type="common">Tasmanian devil</name>
    <name type="synonym">Sarcophilus laniarius</name>
    <dbReference type="NCBI Taxonomy" id="9305"/>
    <lineage>
        <taxon>Eukaryota</taxon>
        <taxon>Metazoa</taxon>
        <taxon>Chordata</taxon>
        <taxon>Craniata</taxon>
        <taxon>Vertebrata</taxon>
        <taxon>Euteleostomi</taxon>
        <taxon>Mammalia</taxon>
        <taxon>Metatheria</taxon>
        <taxon>Dasyuromorphia</taxon>
        <taxon>Dasyuridae</taxon>
        <taxon>Sarcophilus</taxon>
    </lineage>
</organism>
<dbReference type="eggNOG" id="ENOG502S5M4">
    <property type="taxonomic scope" value="Eukaryota"/>
</dbReference>
<dbReference type="CTD" id="257177"/>
<sequence>MASNYSANQFENAFDSNYLRNWCIAKGTTKQPEAHEGYTQIIANDRGHLLPSVPRSKANPWGTFMGTWQMPLQIPPARINLTARSTAAANRLLNWVQKNPDLLNASNGLCPEIRGHPQDSGPRGNRNTPKPQEKTATPKAVQETPPSSPAANSPAAKSPVPTPPPSRSLSNASPAPHPPPNQICSCYCTCCCCSPAKIAPKRSLTPEAYSSSNEPEDQEIQERNIENEEPQQEKGAPAPLSTKKITE</sequence>
<dbReference type="InParanoid" id="G3WX54"/>
<dbReference type="Proteomes" id="UP000007648">
    <property type="component" value="Unassembled WGS sequence"/>
</dbReference>
<dbReference type="OrthoDB" id="9450946at2759"/>
<protein>
    <recommendedName>
        <fullName evidence="2">Protein Flattop</fullName>
    </recommendedName>
    <alternativeName>
        <fullName evidence="3">Cilia- and flagella-associated protein 126</fullName>
    </alternativeName>
</protein>
<dbReference type="Ensembl" id="ENSSHAT00000020168.2">
    <property type="protein sequence ID" value="ENSSHAP00000020009.2"/>
    <property type="gene ID" value="ENSSHAG00000016974.2"/>
</dbReference>
<feature type="compositionally biased region" description="Low complexity" evidence="5">
    <location>
        <begin position="149"/>
        <end position="159"/>
    </location>
</feature>
<dbReference type="GO" id="GO:0044782">
    <property type="term" value="P:cilium organization"/>
    <property type="evidence" value="ECO:0007669"/>
    <property type="project" value="TreeGrafter"/>
</dbReference>
<evidence type="ECO:0000256" key="2">
    <source>
        <dbReference type="ARBA" id="ARBA00019181"/>
    </source>
</evidence>
<evidence type="ECO:0000256" key="3">
    <source>
        <dbReference type="ARBA" id="ARBA00033306"/>
    </source>
</evidence>
<name>G3WX54_SARHA</name>
<dbReference type="PANTHER" id="PTHR34639:SF1">
    <property type="entry name" value="PROTEIN FLATTOP"/>
    <property type="match status" value="1"/>
</dbReference>
<dbReference type="KEGG" id="shr:100924313"/>
<evidence type="ECO:0000256" key="1">
    <source>
        <dbReference type="ARBA" id="ARBA00009887"/>
    </source>
</evidence>
<evidence type="ECO:0000256" key="4">
    <source>
        <dbReference type="ARBA" id="ARBA00045261"/>
    </source>
</evidence>
<dbReference type="RefSeq" id="XP_003769704.1">
    <property type="nucleotide sequence ID" value="XM_003769656.4"/>
</dbReference>
<comment type="function">
    <text evidence="4">Microtubule inner protein (MIP) part of the dynein-decorated doublet microtubules (DMTs) in cilia axoneme. Acts as a regulator of cilium basal body docking and positioning in mono- and multiciliated cells. Regulates basal body docking and cilia formation in multiciliated lung cells. Regulates kinocilium positioning and stereocilia bundle morphogenesis in the inner ear.</text>
</comment>
<dbReference type="PANTHER" id="PTHR34639">
    <property type="entry name" value="PROTEIN FLATTOP"/>
    <property type="match status" value="1"/>
</dbReference>
<reference evidence="6" key="3">
    <citation type="submission" date="2025-09" db="UniProtKB">
        <authorList>
            <consortium name="Ensembl"/>
        </authorList>
    </citation>
    <scope>IDENTIFICATION</scope>
</reference>
<dbReference type="Pfam" id="PF22611">
    <property type="entry name" value="CFAP126"/>
    <property type="match status" value="1"/>
</dbReference>
<dbReference type="GeneTree" id="ENSGT00390000001092"/>
<dbReference type="InterPro" id="IPR038797">
    <property type="entry name" value="Fltp"/>
</dbReference>
<evidence type="ECO:0000256" key="5">
    <source>
        <dbReference type="SAM" id="MobiDB-lite"/>
    </source>
</evidence>
<feature type="region of interest" description="Disordered" evidence="5">
    <location>
        <begin position="204"/>
        <end position="247"/>
    </location>
</feature>
<evidence type="ECO:0000313" key="6">
    <source>
        <dbReference type="Ensembl" id="ENSSHAP00000020009.2"/>
    </source>
</evidence>
<dbReference type="HOGENOM" id="CLU_108980_0_0_1"/>
<dbReference type="GeneID" id="100924313"/>
<feature type="region of interest" description="Disordered" evidence="5">
    <location>
        <begin position="107"/>
        <end position="176"/>
    </location>
</feature>
<accession>G3WX54</accession>
<dbReference type="FunCoup" id="G3WX54">
    <property type="interactions" value="7"/>
</dbReference>
<dbReference type="AlphaFoldDB" id="G3WX54"/>